<reference evidence="1" key="2">
    <citation type="submission" date="2019-01" db="UniProtKB">
        <authorList>
            <consortium name="EnsemblPlants"/>
        </authorList>
    </citation>
    <scope>IDENTIFICATION</scope>
    <source>
        <strain evidence="1">cv. Heinz 1706</strain>
    </source>
</reference>
<dbReference type="Proteomes" id="UP000004994">
    <property type="component" value="Chromosome 9"/>
</dbReference>
<evidence type="ECO:0000313" key="1">
    <source>
        <dbReference type="EnsemblPlants" id="Solyc09g061515.1.1.1"/>
    </source>
</evidence>
<keyword evidence="2" id="KW-1185">Reference proteome</keyword>
<protein>
    <submittedName>
        <fullName evidence="1">Uncharacterized protein</fullName>
    </submittedName>
</protein>
<accession>A0A3Q7I2N8</accession>
<sequence>TRLRLHLHLLILLS</sequence>
<dbReference type="Gramene" id="Solyc09g061515.1.1">
    <property type="protein sequence ID" value="Solyc09g061515.1.1.1"/>
    <property type="gene ID" value="Solyc09g061515.1"/>
</dbReference>
<organism evidence="1">
    <name type="scientific">Solanum lycopersicum</name>
    <name type="common">Tomato</name>
    <name type="synonym">Lycopersicon esculentum</name>
    <dbReference type="NCBI Taxonomy" id="4081"/>
    <lineage>
        <taxon>Eukaryota</taxon>
        <taxon>Viridiplantae</taxon>
        <taxon>Streptophyta</taxon>
        <taxon>Embryophyta</taxon>
        <taxon>Tracheophyta</taxon>
        <taxon>Spermatophyta</taxon>
        <taxon>Magnoliopsida</taxon>
        <taxon>eudicotyledons</taxon>
        <taxon>Gunneridae</taxon>
        <taxon>Pentapetalae</taxon>
        <taxon>asterids</taxon>
        <taxon>lamiids</taxon>
        <taxon>Solanales</taxon>
        <taxon>Solanaceae</taxon>
        <taxon>Solanoideae</taxon>
        <taxon>Solaneae</taxon>
        <taxon>Solanum</taxon>
        <taxon>Solanum subgen. Lycopersicon</taxon>
    </lineage>
</organism>
<name>A0A3Q7I2N8_SOLLC</name>
<evidence type="ECO:0000313" key="2">
    <source>
        <dbReference type="Proteomes" id="UP000004994"/>
    </source>
</evidence>
<proteinExistence type="predicted"/>
<dbReference type="InParanoid" id="A0A3Q7I2N8"/>
<dbReference type="EnsemblPlants" id="Solyc09g061515.1.1">
    <property type="protein sequence ID" value="Solyc09g061515.1.1.1"/>
    <property type="gene ID" value="Solyc09g061515.1"/>
</dbReference>
<reference evidence="1" key="1">
    <citation type="journal article" date="2012" name="Nature">
        <title>The tomato genome sequence provides insights into fleshy fruit evolution.</title>
        <authorList>
            <consortium name="Tomato Genome Consortium"/>
        </authorList>
    </citation>
    <scope>NUCLEOTIDE SEQUENCE [LARGE SCALE GENOMIC DNA]</scope>
    <source>
        <strain evidence="1">cv. Heinz 1706</strain>
    </source>
</reference>